<protein>
    <submittedName>
        <fullName evidence="1">Uncharacterized protein</fullName>
    </submittedName>
</protein>
<accession>A0A154L459</accession>
<dbReference type="AlphaFoldDB" id="A0A154L459"/>
<evidence type="ECO:0000313" key="2">
    <source>
        <dbReference type="Proteomes" id="UP000076335"/>
    </source>
</evidence>
<dbReference type="Proteomes" id="UP000076335">
    <property type="component" value="Unassembled WGS sequence"/>
</dbReference>
<gene>
    <name evidence="1" type="ORF">AUP42_19505</name>
</gene>
<proteinExistence type="predicted"/>
<evidence type="ECO:0000313" key="1">
    <source>
        <dbReference type="EMBL" id="KZB63988.1"/>
    </source>
</evidence>
<sequence>MDSAGGPSFVSTAAAPSLRAKIKRLIARHWTKNCESPVIGPASVEAAHTKQVVQTARQFFRNAEIFK</sequence>
<organism evidence="1 2">
    <name type="scientific">Thalassospira lucentensis</name>
    <dbReference type="NCBI Taxonomy" id="168935"/>
    <lineage>
        <taxon>Bacteria</taxon>
        <taxon>Pseudomonadati</taxon>
        <taxon>Pseudomonadota</taxon>
        <taxon>Alphaproteobacteria</taxon>
        <taxon>Rhodospirillales</taxon>
        <taxon>Thalassospiraceae</taxon>
        <taxon>Thalassospira</taxon>
    </lineage>
</organism>
<comment type="caution">
    <text evidence="1">The sequence shown here is derived from an EMBL/GenBank/DDBJ whole genome shotgun (WGS) entry which is preliminary data.</text>
</comment>
<dbReference type="EMBL" id="LPVY01000013">
    <property type="protein sequence ID" value="KZB63988.1"/>
    <property type="molecule type" value="Genomic_DNA"/>
</dbReference>
<name>A0A154L459_9PROT</name>
<reference evidence="1 2" key="1">
    <citation type="submission" date="2015-12" db="EMBL/GenBank/DDBJ databases">
        <title>Genome sequence of Thalassospira lucentensis MCCC 1A02072.</title>
        <authorList>
            <person name="Lu L."/>
            <person name="Lai Q."/>
            <person name="Shao Z."/>
            <person name="Qian P."/>
        </authorList>
    </citation>
    <scope>NUCLEOTIDE SEQUENCE [LARGE SCALE GENOMIC DNA]</scope>
    <source>
        <strain evidence="1 2">MCCC 1A02072</strain>
    </source>
</reference>